<proteinExistence type="predicted"/>
<protein>
    <submittedName>
        <fullName evidence="1">Uncharacterized protein</fullName>
    </submittedName>
</protein>
<keyword evidence="2" id="KW-1185">Reference proteome</keyword>
<dbReference type="Proteomes" id="UP000650467">
    <property type="component" value="Unassembled WGS sequence"/>
</dbReference>
<accession>A0A835S989</accession>
<organism evidence="1 2">
    <name type="scientific">Chlamydomonas incerta</name>
    <dbReference type="NCBI Taxonomy" id="51695"/>
    <lineage>
        <taxon>Eukaryota</taxon>
        <taxon>Viridiplantae</taxon>
        <taxon>Chlorophyta</taxon>
        <taxon>core chlorophytes</taxon>
        <taxon>Chlorophyceae</taxon>
        <taxon>CS clade</taxon>
        <taxon>Chlamydomonadales</taxon>
        <taxon>Chlamydomonadaceae</taxon>
        <taxon>Chlamydomonas</taxon>
    </lineage>
</organism>
<dbReference type="AlphaFoldDB" id="A0A835S989"/>
<evidence type="ECO:0000313" key="1">
    <source>
        <dbReference type="EMBL" id="KAG2422664.1"/>
    </source>
</evidence>
<comment type="caution">
    <text evidence="1">The sequence shown here is derived from an EMBL/GenBank/DDBJ whole genome shotgun (WGS) entry which is preliminary data.</text>
</comment>
<evidence type="ECO:0000313" key="2">
    <source>
        <dbReference type="Proteomes" id="UP000650467"/>
    </source>
</evidence>
<dbReference type="EMBL" id="JAEHOC010000098">
    <property type="protein sequence ID" value="KAG2422664.1"/>
    <property type="molecule type" value="Genomic_DNA"/>
</dbReference>
<sequence>MKREQLDPVAGPLIQNWRPTQDKSSGLLPELAHPTFGEVFELLDSDTEVDQAVIDVASQLCCIGADLYQNEAQLTKRVRGLLLPFLEDKVVTTVESGFAGNN</sequence>
<reference evidence="1" key="1">
    <citation type="journal article" date="2020" name="bioRxiv">
        <title>Comparative genomics of Chlamydomonas.</title>
        <authorList>
            <person name="Craig R.J."/>
            <person name="Hasan A.R."/>
            <person name="Ness R.W."/>
            <person name="Keightley P.D."/>
        </authorList>
    </citation>
    <scope>NUCLEOTIDE SEQUENCE</scope>
    <source>
        <strain evidence="1">SAG 7.73</strain>
    </source>
</reference>
<dbReference type="OrthoDB" id="541581at2759"/>
<name>A0A835S989_CHLIN</name>
<gene>
    <name evidence="1" type="ORF">HXX76_015901</name>
</gene>
<feature type="non-terminal residue" evidence="1">
    <location>
        <position position="102"/>
    </location>
</feature>